<dbReference type="RefSeq" id="WP_247026543.1">
    <property type="nucleotide sequence ID" value="NZ_JALKCH010000002.1"/>
</dbReference>
<gene>
    <name evidence="2" type="ORF">MWN34_03485</name>
</gene>
<reference evidence="2 3" key="1">
    <citation type="submission" date="2022-04" db="EMBL/GenBank/DDBJ databases">
        <authorList>
            <person name="Grouzdev D.S."/>
            <person name="Pantiukh K.S."/>
            <person name="Krutkina M.S."/>
        </authorList>
    </citation>
    <scope>NUCLEOTIDE SEQUENCE [LARGE SCALE GENOMIC DNA]</scope>
    <source>
        <strain evidence="2 3">6x-1</strain>
    </source>
</reference>
<evidence type="ECO:0000313" key="2">
    <source>
        <dbReference type="EMBL" id="MCK0195968.1"/>
    </source>
</evidence>
<comment type="caution">
    <text evidence="2">The sequence shown here is derived from an EMBL/GenBank/DDBJ whole genome shotgun (WGS) entry which is preliminary data.</text>
</comment>
<sequence length="84" mass="9883">MNGRDEVRDAERVRDVSGRMDGARGRDREPRVLSEKRARYEAWHARIYRKPLPKGHPYALMPEWVPYPLACLVGRLHAFMPGRR</sequence>
<accession>A0ABT0D7P4</accession>
<dbReference type="EMBL" id="JALKCH010000002">
    <property type="protein sequence ID" value="MCK0195968.1"/>
    <property type="molecule type" value="Genomic_DNA"/>
</dbReference>
<evidence type="ECO:0000313" key="3">
    <source>
        <dbReference type="Proteomes" id="UP001203284"/>
    </source>
</evidence>
<protein>
    <submittedName>
        <fullName evidence="2">Uncharacterized protein</fullName>
    </submittedName>
</protein>
<organism evidence="2 3">
    <name type="scientific">Ancylobacter crimeensis</name>
    <dbReference type="NCBI Taxonomy" id="2579147"/>
    <lineage>
        <taxon>Bacteria</taxon>
        <taxon>Pseudomonadati</taxon>
        <taxon>Pseudomonadota</taxon>
        <taxon>Alphaproteobacteria</taxon>
        <taxon>Hyphomicrobiales</taxon>
        <taxon>Xanthobacteraceae</taxon>
        <taxon>Ancylobacter</taxon>
    </lineage>
</organism>
<feature type="region of interest" description="Disordered" evidence="1">
    <location>
        <begin position="1"/>
        <end position="30"/>
    </location>
</feature>
<dbReference type="Proteomes" id="UP001203284">
    <property type="component" value="Unassembled WGS sequence"/>
</dbReference>
<keyword evidence="3" id="KW-1185">Reference proteome</keyword>
<evidence type="ECO:0000256" key="1">
    <source>
        <dbReference type="SAM" id="MobiDB-lite"/>
    </source>
</evidence>
<proteinExistence type="predicted"/>
<name>A0ABT0D7P4_9HYPH</name>